<dbReference type="AlphaFoldDB" id="A0A1H1GFC6"/>
<dbReference type="Proteomes" id="UP000199301">
    <property type="component" value="Unassembled WGS sequence"/>
</dbReference>
<dbReference type="Pfam" id="PF04341">
    <property type="entry name" value="DUF485"/>
    <property type="match status" value="1"/>
</dbReference>
<keyword evidence="2" id="KW-1133">Transmembrane helix</keyword>
<accession>A0A1H1GFC6</accession>
<dbReference type="OrthoDB" id="3543412at2"/>
<keyword evidence="2" id="KW-0472">Membrane</keyword>
<feature type="region of interest" description="Disordered" evidence="1">
    <location>
        <begin position="1"/>
        <end position="42"/>
    </location>
</feature>
<evidence type="ECO:0000313" key="3">
    <source>
        <dbReference type="EMBL" id="SDR11900.1"/>
    </source>
</evidence>
<reference evidence="4" key="1">
    <citation type="submission" date="2016-10" db="EMBL/GenBank/DDBJ databases">
        <authorList>
            <person name="Varghese N."/>
            <person name="Submissions S."/>
        </authorList>
    </citation>
    <scope>NUCLEOTIDE SEQUENCE [LARGE SCALE GENOMIC DNA]</scope>
    <source>
        <strain evidence="4">DSM 45459</strain>
    </source>
</reference>
<dbReference type="RefSeq" id="WP_092525827.1">
    <property type="nucleotide sequence ID" value="NZ_FNKO01000002.1"/>
</dbReference>
<dbReference type="EMBL" id="FNKO01000002">
    <property type="protein sequence ID" value="SDR11900.1"/>
    <property type="molecule type" value="Genomic_DNA"/>
</dbReference>
<dbReference type="PANTHER" id="PTHR38441:SF1">
    <property type="entry name" value="MEMBRANE PROTEIN"/>
    <property type="match status" value="1"/>
</dbReference>
<name>A0A1H1GFC6_9ACTN</name>
<keyword evidence="2" id="KW-0812">Transmembrane</keyword>
<organism evidence="3 4">
    <name type="scientific">Actinopolyspora saharensis</name>
    <dbReference type="NCBI Taxonomy" id="995062"/>
    <lineage>
        <taxon>Bacteria</taxon>
        <taxon>Bacillati</taxon>
        <taxon>Actinomycetota</taxon>
        <taxon>Actinomycetes</taxon>
        <taxon>Actinopolysporales</taxon>
        <taxon>Actinopolysporaceae</taxon>
        <taxon>Actinopolyspora</taxon>
    </lineage>
</organism>
<feature type="transmembrane region" description="Helical" evidence="2">
    <location>
        <begin position="95"/>
        <end position="117"/>
    </location>
</feature>
<gene>
    <name evidence="3" type="ORF">SAMN04489718_3619</name>
</gene>
<sequence>MSNTTPPPLRSRHGQRSDKTSASFGGIDKSAARNFGSSGPDFTGIARSAEFAEIRSRSKRFIIPMTLLFLVFYIGYVVLAAYAPDFMAEPVFGHINVGMLLGLSQFASTLLITTLYVRFATRKIDPEVDEIRNTAAGGQQ</sequence>
<proteinExistence type="predicted"/>
<dbReference type="STRING" id="995062.SAMN04489718_3619"/>
<protein>
    <submittedName>
        <fullName evidence="3">Uncharacterized membrane protein, DUF485 family</fullName>
    </submittedName>
</protein>
<dbReference type="InterPro" id="IPR007436">
    <property type="entry name" value="DUF485"/>
</dbReference>
<evidence type="ECO:0000256" key="2">
    <source>
        <dbReference type="SAM" id="Phobius"/>
    </source>
</evidence>
<evidence type="ECO:0000313" key="4">
    <source>
        <dbReference type="Proteomes" id="UP000199301"/>
    </source>
</evidence>
<evidence type="ECO:0000256" key="1">
    <source>
        <dbReference type="SAM" id="MobiDB-lite"/>
    </source>
</evidence>
<keyword evidence="4" id="KW-1185">Reference proteome</keyword>
<feature type="transmembrane region" description="Helical" evidence="2">
    <location>
        <begin position="61"/>
        <end position="83"/>
    </location>
</feature>
<dbReference type="PANTHER" id="PTHR38441">
    <property type="entry name" value="INTEGRAL MEMBRANE PROTEIN-RELATED"/>
    <property type="match status" value="1"/>
</dbReference>